<proteinExistence type="predicted"/>
<evidence type="ECO:0000259" key="1">
    <source>
        <dbReference type="Pfam" id="PF05848"/>
    </source>
</evidence>
<organism evidence="3 4">
    <name type="scientific">Carboxydichorda subterranea</name>
    <dbReference type="NCBI Taxonomy" id="3109565"/>
    <lineage>
        <taxon>Bacteria</taxon>
        <taxon>Bacillati</taxon>
        <taxon>Bacillota</taxon>
        <taxon>Limnochordia</taxon>
        <taxon>Limnochordales</taxon>
        <taxon>Geochordaceae</taxon>
        <taxon>Carboxydichorda</taxon>
    </lineage>
</organism>
<name>A0ABZ1BXZ7_9FIRM</name>
<dbReference type="Pfam" id="PF05848">
    <property type="entry name" value="CtsR"/>
    <property type="match status" value="1"/>
</dbReference>
<protein>
    <submittedName>
        <fullName evidence="3">CtsR family transcriptional regulator</fullName>
    </submittedName>
</protein>
<dbReference type="InterPro" id="IPR041902">
    <property type="entry name" value="CtsR_N_sf"/>
</dbReference>
<keyword evidence="4" id="KW-1185">Reference proteome</keyword>
<reference evidence="3 4" key="1">
    <citation type="journal article" date="2024" name="Front. Microbiol.">
        <title>Novel thermophilic genera Geochorda gen. nov. and Carboxydochorda gen. nov. from the deep terrestrial subsurface reveal the ecophysiological diversity in the class Limnochordia.</title>
        <authorList>
            <person name="Karnachuk O.V."/>
            <person name="Lukina A.P."/>
            <person name="Avakyan M.R."/>
            <person name="Kadnikov V.V."/>
            <person name="Begmatov S."/>
            <person name="Beletsky A.V."/>
            <person name="Vlasova K.G."/>
            <person name="Novikov A.A."/>
            <person name="Shcherbakova V.A."/>
            <person name="Mardanov A.V."/>
            <person name="Ravin N.V."/>
        </authorList>
    </citation>
    <scope>NUCLEOTIDE SEQUENCE [LARGE SCALE GENOMIC DNA]</scope>
    <source>
        <strain evidence="3 4">L945</strain>
    </source>
</reference>
<dbReference type="RefSeq" id="WP_324716951.1">
    <property type="nucleotide sequence ID" value="NZ_CP141615.1"/>
</dbReference>
<feature type="domain" description="CtsR N-terminal HTH" evidence="1">
    <location>
        <begin position="3"/>
        <end position="73"/>
    </location>
</feature>
<feature type="domain" description="CtsR C-terminal dimerization" evidence="2">
    <location>
        <begin position="83"/>
        <end position="150"/>
    </location>
</feature>
<accession>A0ABZ1BXZ7</accession>
<dbReference type="InterPro" id="IPR041908">
    <property type="entry name" value="CtsR_C_sf"/>
</dbReference>
<dbReference type="EMBL" id="CP141615">
    <property type="protein sequence ID" value="WRP17681.1"/>
    <property type="molecule type" value="Genomic_DNA"/>
</dbReference>
<evidence type="ECO:0000313" key="4">
    <source>
        <dbReference type="Proteomes" id="UP001332192"/>
    </source>
</evidence>
<evidence type="ECO:0000259" key="2">
    <source>
        <dbReference type="Pfam" id="PF17727"/>
    </source>
</evidence>
<dbReference type="Gene3D" id="1.10.1200.150">
    <property type="entry name" value="Transcriptional regulator CtsR, C-terminal domain"/>
    <property type="match status" value="1"/>
</dbReference>
<evidence type="ECO:0000313" key="3">
    <source>
        <dbReference type="EMBL" id="WRP17681.1"/>
    </source>
</evidence>
<dbReference type="Pfam" id="PF17727">
    <property type="entry name" value="CtsR_C"/>
    <property type="match status" value="1"/>
</dbReference>
<sequence length="163" mass="18142">MASLADAIERHIKQLFEQSMADVIEIRRVDLAGHFSCVPSQINYVLQTRFTPQRGYAVESRRGGGGFIRIIRLREAQTDRAGTVHSLAERIGPSIGAREADALIESLEQAGLIAPREALVWRVAIHHQTAGLPAGLRDRVRAALLRSVMMVRFLDLFEPQGMM</sequence>
<dbReference type="Gene3D" id="3.30.56.130">
    <property type="entry name" value="Transcriptional regulator CtsR, winged HTH domain"/>
    <property type="match status" value="1"/>
</dbReference>
<dbReference type="Proteomes" id="UP001332192">
    <property type="component" value="Chromosome"/>
</dbReference>
<dbReference type="InterPro" id="IPR040465">
    <property type="entry name" value="CtsR_N"/>
</dbReference>
<gene>
    <name evidence="3" type="ORF">U7230_01285</name>
</gene>
<dbReference type="InterPro" id="IPR041473">
    <property type="entry name" value="CtsR_C"/>
</dbReference>